<accession>A0ABD3FVV5</accession>
<gene>
    <name evidence="2" type="ORF">V7S43_004893</name>
</gene>
<evidence type="ECO:0000256" key="1">
    <source>
        <dbReference type="SAM" id="MobiDB-lite"/>
    </source>
</evidence>
<comment type="caution">
    <text evidence="2">The sequence shown here is derived from an EMBL/GenBank/DDBJ whole genome shotgun (WGS) entry which is preliminary data.</text>
</comment>
<dbReference type="EMBL" id="JBIMZQ010000007">
    <property type="protein sequence ID" value="KAL3670581.1"/>
    <property type="molecule type" value="Genomic_DNA"/>
</dbReference>
<dbReference type="AlphaFoldDB" id="A0ABD3FVV5"/>
<dbReference type="Proteomes" id="UP001632037">
    <property type="component" value="Unassembled WGS sequence"/>
</dbReference>
<feature type="region of interest" description="Disordered" evidence="1">
    <location>
        <begin position="30"/>
        <end position="49"/>
    </location>
</feature>
<organism evidence="2 3">
    <name type="scientific">Phytophthora oleae</name>
    <dbReference type="NCBI Taxonomy" id="2107226"/>
    <lineage>
        <taxon>Eukaryota</taxon>
        <taxon>Sar</taxon>
        <taxon>Stramenopiles</taxon>
        <taxon>Oomycota</taxon>
        <taxon>Peronosporomycetes</taxon>
        <taxon>Peronosporales</taxon>
        <taxon>Peronosporaceae</taxon>
        <taxon>Phytophthora</taxon>
    </lineage>
</organism>
<evidence type="ECO:0000313" key="2">
    <source>
        <dbReference type="EMBL" id="KAL3670581.1"/>
    </source>
</evidence>
<proteinExistence type="predicted"/>
<sequence>MQEAANADMTKLLVFFRQEADYRANADAVERREAAEKRNRDQRQRDRQVEQAALVLTMLEDDRIRREEEASKELAVR</sequence>
<keyword evidence="3" id="KW-1185">Reference proteome</keyword>
<protein>
    <submittedName>
        <fullName evidence="2">Uncharacterized protein</fullName>
    </submittedName>
</protein>
<name>A0ABD3FVV5_9STRA</name>
<reference evidence="2 3" key="1">
    <citation type="submission" date="2024-09" db="EMBL/GenBank/DDBJ databases">
        <title>Genome sequencing and assembly of Phytophthora oleae, isolate VK10A, causative agent of rot of olive drupes.</title>
        <authorList>
            <person name="Conti Taguali S."/>
            <person name="Riolo M."/>
            <person name="La Spada F."/>
            <person name="Cacciola S.O."/>
            <person name="Dionisio G."/>
        </authorList>
    </citation>
    <scope>NUCLEOTIDE SEQUENCE [LARGE SCALE GENOMIC DNA]</scope>
    <source>
        <strain evidence="2 3">VK10A</strain>
    </source>
</reference>
<evidence type="ECO:0000313" key="3">
    <source>
        <dbReference type="Proteomes" id="UP001632037"/>
    </source>
</evidence>